<dbReference type="PANTHER" id="PTHR10340">
    <property type="entry name" value="SPHINGOMYELIN PHOSPHODIESTERASE"/>
    <property type="match status" value="1"/>
</dbReference>
<dbReference type="InterPro" id="IPR029052">
    <property type="entry name" value="Metallo-depent_PP-like"/>
</dbReference>
<evidence type="ECO:0000256" key="3">
    <source>
        <dbReference type="SAM" id="SignalP"/>
    </source>
</evidence>
<dbReference type="Pfam" id="PF00149">
    <property type="entry name" value="Metallophos"/>
    <property type="match status" value="1"/>
</dbReference>
<dbReference type="Proteomes" id="UP000777438">
    <property type="component" value="Unassembled WGS sequence"/>
</dbReference>
<evidence type="ECO:0000256" key="1">
    <source>
        <dbReference type="ARBA" id="ARBA00022801"/>
    </source>
</evidence>
<keyword evidence="2" id="KW-0325">Glycoprotein</keyword>
<reference evidence="5 6" key="1">
    <citation type="journal article" date="2021" name="Nat. Commun.">
        <title>Genetic determinants of endophytism in the Arabidopsis root mycobiome.</title>
        <authorList>
            <person name="Mesny F."/>
            <person name="Miyauchi S."/>
            <person name="Thiergart T."/>
            <person name="Pickel B."/>
            <person name="Atanasova L."/>
            <person name="Karlsson M."/>
            <person name="Huettel B."/>
            <person name="Barry K.W."/>
            <person name="Haridas S."/>
            <person name="Chen C."/>
            <person name="Bauer D."/>
            <person name="Andreopoulos W."/>
            <person name="Pangilinan J."/>
            <person name="LaButti K."/>
            <person name="Riley R."/>
            <person name="Lipzen A."/>
            <person name="Clum A."/>
            <person name="Drula E."/>
            <person name="Henrissat B."/>
            <person name="Kohler A."/>
            <person name="Grigoriev I.V."/>
            <person name="Martin F.M."/>
            <person name="Hacquard S."/>
        </authorList>
    </citation>
    <scope>NUCLEOTIDE SEQUENCE [LARGE SCALE GENOMIC DNA]</scope>
    <source>
        <strain evidence="5 6">MPI-CAGE-CH-0241</strain>
    </source>
</reference>
<protein>
    <submittedName>
        <fullName evidence="5">Metallo-dependent phosphatase-like protein</fullName>
    </submittedName>
</protein>
<dbReference type="EMBL" id="JAGPYM010000007">
    <property type="protein sequence ID" value="KAH6892318.1"/>
    <property type="molecule type" value="Genomic_DNA"/>
</dbReference>
<accession>A0A9P9AR28</accession>
<dbReference type="PANTHER" id="PTHR10340:SF34">
    <property type="entry name" value="SPHINGOMYELIN PHOSPHODIESTERASE"/>
    <property type="match status" value="1"/>
</dbReference>
<comment type="caution">
    <text evidence="5">The sequence shown here is derived from an EMBL/GenBank/DDBJ whole genome shotgun (WGS) entry which is preliminary data.</text>
</comment>
<gene>
    <name evidence="5" type="ORF">B0T10DRAFT_458033</name>
</gene>
<dbReference type="CDD" id="cd00842">
    <property type="entry name" value="MPP_ASMase"/>
    <property type="match status" value="1"/>
</dbReference>
<feature type="chain" id="PRO_5040351562" evidence="3">
    <location>
        <begin position="20"/>
        <end position="648"/>
    </location>
</feature>
<evidence type="ECO:0000259" key="4">
    <source>
        <dbReference type="Pfam" id="PF00149"/>
    </source>
</evidence>
<dbReference type="AlphaFoldDB" id="A0A9P9AR28"/>
<sequence>MRFFSLLALSLGVAQGALAQNGPLEDIAGIKRSLESRDWVEDLWNKFKGDATCAGCESLLLVLKGLASISDQAFIDVLQEICKISGVSQPNASTPGNRADSLQAEDDDVCDGSIQLEGPVIASGLRAVTVGSRSSKELCTTFLGLCAYPKLQEWSVPFPSNKSSKSRPSSSGKAPIKVVHYSDIHIDPLYVEGSNSNCTKPICCRPYTKADQPGNNNSPAGPNGDHNCDVPKSLEKSMYEAIKKIVPDAAFTIFTGDIVDHAVWNTSQPYNTEQSKSSIPRPNLGTVYGTAGNHEAHPTNAFQPNSVGHASQWVYNLLSGLWSQWITPEATSDSQKLGAYSTKHPNSNLRVISLNTNMYYRENYWLYRKTMIRDPSDQIAWLVTQLDAAEKAQERVYIVGHMPLGDQNSFHDQSNYLDQVINRYSATVAAMFFGHTHSDQFQISYADYTRRSFSNALVASYIGPSLTPTAGMPAFRVYDVDPVTFGVLDATTYTADMSDAAFQTTGPVWKKYYSAKEAYGSLLNPPVTDSSAELTAAFWHNVTTLFESNDGAFKAFLSRKSRGWKPEDCTGTCKSNEICGLRAARSENNCFTPTLGISFNKRSLNRVEERDECGVSVMRATLSAMGVKKEILGVLKKRFIEKAAEIQA</sequence>
<dbReference type="InterPro" id="IPR041805">
    <property type="entry name" value="ASMase/PPN1_MPP"/>
</dbReference>
<organism evidence="5 6">
    <name type="scientific">Thelonectria olida</name>
    <dbReference type="NCBI Taxonomy" id="1576542"/>
    <lineage>
        <taxon>Eukaryota</taxon>
        <taxon>Fungi</taxon>
        <taxon>Dikarya</taxon>
        <taxon>Ascomycota</taxon>
        <taxon>Pezizomycotina</taxon>
        <taxon>Sordariomycetes</taxon>
        <taxon>Hypocreomycetidae</taxon>
        <taxon>Hypocreales</taxon>
        <taxon>Nectriaceae</taxon>
        <taxon>Thelonectria</taxon>
    </lineage>
</organism>
<name>A0A9P9AR28_9HYPO</name>
<evidence type="ECO:0000313" key="5">
    <source>
        <dbReference type="EMBL" id="KAH6892318.1"/>
    </source>
</evidence>
<evidence type="ECO:0000256" key="2">
    <source>
        <dbReference type="ARBA" id="ARBA00023180"/>
    </source>
</evidence>
<dbReference type="SUPFAM" id="SSF56300">
    <property type="entry name" value="Metallo-dependent phosphatases"/>
    <property type="match status" value="1"/>
</dbReference>
<dbReference type="Gene3D" id="3.60.21.10">
    <property type="match status" value="1"/>
</dbReference>
<dbReference type="GO" id="GO:0008081">
    <property type="term" value="F:phosphoric diester hydrolase activity"/>
    <property type="evidence" value="ECO:0007669"/>
    <property type="project" value="TreeGrafter"/>
</dbReference>
<evidence type="ECO:0000313" key="6">
    <source>
        <dbReference type="Proteomes" id="UP000777438"/>
    </source>
</evidence>
<dbReference type="InterPro" id="IPR004843">
    <property type="entry name" value="Calcineurin-like_PHP"/>
</dbReference>
<keyword evidence="3" id="KW-0732">Signal</keyword>
<dbReference type="OrthoDB" id="282973at2759"/>
<feature type="domain" description="Calcineurin-like phosphoesterase" evidence="4">
    <location>
        <begin position="176"/>
        <end position="438"/>
    </location>
</feature>
<keyword evidence="6" id="KW-1185">Reference proteome</keyword>
<proteinExistence type="predicted"/>
<feature type="signal peptide" evidence="3">
    <location>
        <begin position="1"/>
        <end position="19"/>
    </location>
</feature>
<keyword evidence="1" id="KW-0378">Hydrolase</keyword>